<dbReference type="InterPro" id="IPR015883">
    <property type="entry name" value="Glyco_hydro_20_cat"/>
</dbReference>
<dbReference type="InterPro" id="IPR036412">
    <property type="entry name" value="HAD-like_sf"/>
</dbReference>
<dbReference type="InterPro" id="IPR023214">
    <property type="entry name" value="HAD_sf"/>
</dbReference>
<keyword evidence="22" id="KW-1185">Reference proteome</keyword>
<dbReference type="GO" id="GO:0016887">
    <property type="term" value="F:ATP hydrolysis activity"/>
    <property type="evidence" value="ECO:0007669"/>
    <property type="project" value="InterPro"/>
</dbReference>
<proteinExistence type="inferred from homology"/>
<feature type="domain" description="Cation-transporting P-type ATPase N-terminal" evidence="20">
    <location>
        <begin position="640"/>
        <end position="721"/>
    </location>
</feature>
<dbReference type="InterPro" id="IPR004014">
    <property type="entry name" value="ATPase_P-typ_cation-transptr_N"/>
</dbReference>
<dbReference type="VEuPathDB" id="FungiDB:BD410DRAFT_844946"/>
<sequence length="1517" mass="165166">MLILTLTLLIPSVLCLWPAPRSLKSGNNFLRLASNFDISLNIPSPPSDLVAAVARTKSYLQNDKLQRLMVGRGSADADAVGKAVQLTTLAVSLTSGGPLAQTITFEAQKSLTNRDESYVLNLPSDGSASVLKANTTLGLFRGLTTFSQLWYESTVGTYMTGAPLEIADAPAFPYRGFMLDTARNFFPVSDIKRTIDAMSFVKMSTLHWHATDSQSFPVEVAGFPEISKAAAYTQNSIYTQSDVADVIAYAGARGIDVLIEIDTPGHTAAISKSHPEHIACNEASPWESFANEPPAGQLRIASSATTNFTAHLISSIASQVPSKLFGTGGDELNTNCYAQDPQTQSDLKATGRTLEQALNVFTQATHGTLRAQGKTPVVWEEMVLEHNVTLSNDTIVMVWISSQNAAAVAAKNFRIVHAPSDYFYLDCGAGEWLGNDIFGNSWCDPFKTWQKACSFDPFAGLTSSQKKLVLGGEQLLWTEQSSSTNLDSITWPRASVSAEVFWTGSNLPDGNPRNVTEALPRLHELRFRMVNRAIGAIALQPECAITMEGDNNTPETLPVTDDHAPHDDGVQAAARTVAFPHAVDAIEEKPTGGLKPRGVEMRREMTMEDKELAAAGYEALEEAKLKAKREADELNKVDVTEHRLPLSELGPTMKTNIDTKDAASTPGLTSDEAQARLTRDGRNVLTPPKRKSAFRIYMDCLLTMFNILLILAGILEYILLGISFHDNFQNTYLGGILIAVAFINAFIEFYQLQKSAAILASFLAMIPPACRVVRDSGIKTIPAADLVKGDVVLVRMGDKTPADLIVFAATDLKVDNSSLTGESEPQERRALPDGSKSRVVEAENLLFNSTLVVSGEGWGVVVRTGDNTLIGQIAKLTGGETGNKSPLAVEIGRFVVMVSTIAIIFAIIFFAVGITTAYKGQASATVTFAVSILVAFVPEGLPSVVTLLLSIAAKRMAAQNVLVKDLQGVETLGSLTLLATDKTGTLTRNQMTVTNLWSSNKMLSAFQSNNDESDTANFSITSPGMQEMVDIAALNSRVKFDKMDVPFEKREILGDATETGLARFAGKYIPDYDAHQKNSPKVFEVPFNSTNKWALVIVNKPHANGKLQSYIKGAPERVLAKCSTYLLNGQAVPITEEFRADYDGAYNYMASRGHRVIACAQILLPGDEYPADHEFTKTDYPSEDYCFVGLVSLEDPPKHGVREAIGTLRLAGIKVMMVTGDHPKTAEAIARKINLIIGDTRETLSEKTGKPIEEIYEDEVTAVVVHGDTIDHLEGWQWDNIFSKQEIVFARTSPQHKLEIVKRAQALGHVVGVTGDGVNDSPALKKADLGIAMNISGSDVSKEAANMILLDDNFASTVKGVQEGRQIFVNLKRSIQYTISHSTPEVVPQLLYVVVPIPLPLSAILILVIDLGFELFVALSFAWDAPETADGLMRMGPRKPVNDRSISSLKKRALRRTKTLRRDTETLNPVKPSAISEFATMLRKPFTRYFWEDVLEGTDNETLVDGKLLSYAYLEAG</sequence>
<keyword evidence="7 19" id="KW-0732">Signal</keyword>
<keyword evidence="11" id="KW-1278">Translocase</keyword>
<dbReference type="InterPro" id="IPR008250">
    <property type="entry name" value="ATPase_P-typ_transduc_dom_A_sf"/>
</dbReference>
<evidence type="ECO:0000313" key="21">
    <source>
        <dbReference type="EMBL" id="TDL15754.1"/>
    </source>
</evidence>
<dbReference type="InterPro" id="IPR029018">
    <property type="entry name" value="Hex-like_dom2"/>
</dbReference>
<comment type="subcellular location">
    <subcellularLocation>
        <location evidence="2">Cell membrane</location>
        <topology evidence="2">Multi-pass membrane protein</topology>
    </subcellularLocation>
</comment>
<dbReference type="CDD" id="cd06562">
    <property type="entry name" value="GH20_HexA_HexB-like"/>
    <property type="match status" value="1"/>
</dbReference>
<feature type="non-terminal residue" evidence="21">
    <location>
        <position position="1517"/>
    </location>
</feature>
<accession>A0A4Y7PJU7</accession>
<dbReference type="GO" id="GO:0005391">
    <property type="term" value="F:P-type sodium:potassium-exchanging transporter activity"/>
    <property type="evidence" value="ECO:0007669"/>
    <property type="project" value="TreeGrafter"/>
</dbReference>
<protein>
    <recommendedName>
        <fullName evidence="4">beta-N-acetylhexosaminidase</fullName>
        <ecNumber evidence="4">3.2.1.52</ecNumber>
    </recommendedName>
</protein>
<keyword evidence="10" id="KW-0067">ATP-binding</keyword>
<evidence type="ECO:0000256" key="10">
    <source>
        <dbReference type="ARBA" id="ARBA00022840"/>
    </source>
</evidence>
<dbReference type="Gene3D" id="3.20.20.80">
    <property type="entry name" value="Glycosidases"/>
    <property type="match status" value="1"/>
</dbReference>
<dbReference type="GO" id="GO:0030007">
    <property type="term" value="P:intracellular potassium ion homeostasis"/>
    <property type="evidence" value="ECO:0007669"/>
    <property type="project" value="TreeGrafter"/>
</dbReference>
<evidence type="ECO:0000256" key="5">
    <source>
        <dbReference type="ARBA" id="ARBA00022475"/>
    </source>
</evidence>
<keyword evidence="9" id="KW-0378">Hydrolase</keyword>
<dbReference type="GO" id="GO:0005886">
    <property type="term" value="C:plasma membrane"/>
    <property type="evidence" value="ECO:0007669"/>
    <property type="project" value="UniProtKB-SubCell"/>
</dbReference>
<dbReference type="Proteomes" id="UP000294933">
    <property type="component" value="Unassembled WGS sequence"/>
</dbReference>
<dbReference type="InterPro" id="IPR050510">
    <property type="entry name" value="Cation_transp_ATPase_P-type"/>
</dbReference>
<dbReference type="SUPFAM" id="SSF56784">
    <property type="entry name" value="HAD-like"/>
    <property type="match status" value="1"/>
</dbReference>
<evidence type="ECO:0000256" key="1">
    <source>
        <dbReference type="ARBA" id="ARBA00001231"/>
    </source>
</evidence>
<dbReference type="GO" id="GO:0005524">
    <property type="term" value="F:ATP binding"/>
    <property type="evidence" value="ECO:0007669"/>
    <property type="project" value="UniProtKB-KW"/>
</dbReference>
<dbReference type="InterPro" id="IPR023299">
    <property type="entry name" value="ATPase_P-typ_cyto_dom_N"/>
</dbReference>
<dbReference type="GO" id="GO:0004563">
    <property type="term" value="F:beta-N-acetylhexosaminidase activity"/>
    <property type="evidence" value="ECO:0007669"/>
    <property type="project" value="UniProtKB-EC"/>
</dbReference>
<dbReference type="SUPFAM" id="SSF51445">
    <property type="entry name" value="(Trans)glycosidases"/>
    <property type="match status" value="1"/>
</dbReference>
<dbReference type="NCBIfam" id="TIGR01494">
    <property type="entry name" value="ATPase_P-type"/>
    <property type="match status" value="2"/>
</dbReference>
<dbReference type="GO" id="GO:0005975">
    <property type="term" value="P:carbohydrate metabolic process"/>
    <property type="evidence" value="ECO:0007669"/>
    <property type="project" value="InterPro"/>
</dbReference>
<dbReference type="PROSITE" id="PS00154">
    <property type="entry name" value="ATPASE_E1_E2"/>
    <property type="match status" value="1"/>
</dbReference>
<dbReference type="Gene3D" id="3.30.379.10">
    <property type="entry name" value="Chitobiase/beta-hexosaminidase domain 2-like"/>
    <property type="match status" value="1"/>
</dbReference>
<dbReference type="GO" id="GO:1902600">
    <property type="term" value="P:proton transmembrane transport"/>
    <property type="evidence" value="ECO:0007669"/>
    <property type="project" value="TreeGrafter"/>
</dbReference>
<dbReference type="PRINTS" id="PR00738">
    <property type="entry name" value="GLHYDRLASE20"/>
</dbReference>
<dbReference type="GO" id="GO:0006883">
    <property type="term" value="P:intracellular sodium ion homeostasis"/>
    <property type="evidence" value="ECO:0007669"/>
    <property type="project" value="TreeGrafter"/>
</dbReference>
<reference evidence="21 22" key="1">
    <citation type="submission" date="2018-06" db="EMBL/GenBank/DDBJ databases">
        <title>A transcriptomic atlas of mushroom development highlights an independent origin of complex multicellularity.</title>
        <authorList>
            <consortium name="DOE Joint Genome Institute"/>
            <person name="Krizsan K."/>
            <person name="Almasi E."/>
            <person name="Merenyi Z."/>
            <person name="Sahu N."/>
            <person name="Viragh M."/>
            <person name="Koszo T."/>
            <person name="Mondo S."/>
            <person name="Kiss B."/>
            <person name="Balint B."/>
            <person name="Kues U."/>
            <person name="Barry K."/>
            <person name="Hegedus J.C."/>
            <person name="Henrissat B."/>
            <person name="Johnson J."/>
            <person name="Lipzen A."/>
            <person name="Ohm R."/>
            <person name="Nagy I."/>
            <person name="Pangilinan J."/>
            <person name="Yan J."/>
            <person name="Xiong Y."/>
            <person name="Grigoriev I.V."/>
            <person name="Hibbett D.S."/>
            <person name="Nagy L.G."/>
        </authorList>
    </citation>
    <scope>NUCLEOTIDE SEQUENCE [LARGE SCALE GENOMIC DNA]</scope>
    <source>
        <strain evidence="21 22">SZMC22713</strain>
    </source>
</reference>
<dbReference type="GO" id="GO:1990573">
    <property type="term" value="P:potassium ion import across plasma membrane"/>
    <property type="evidence" value="ECO:0007669"/>
    <property type="project" value="TreeGrafter"/>
</dbReference>
<dbReference type="EMBL" id="ML170263">
    <property type="protein sequence ID" value="TDL15754.1"/>
    <property type="molecule type" value="Genomic_DNA"/>
</dbReference>
<dbReference type="SUPFAM" id="SSF81653">
    <property type="entry name" value="Calcium ATPase, transduction domain A"/>
    <property type="match status" value="1"/>
</dbReference>
<dbReference type="SFLD" id="SFLDF00027">
    <property type="entry name" value="p-type_atpase"/>
    <property type="match status" value="1"/>
</dbReference>
<keyword evidence="15" id="KW-0326">Glycosidase</keyword>
<keyword evidence="12 18" id="KW-1133">Transmembrane helix</keyword>
<dbReference type="FunFam" id="3.20.20.80:FF:000063">
    <property type="entry name" value="Beta-hexosaminidase"/>
    <property type="match status" value="1"/>
</dbReference>
<dbReference type="Pfam" id="PF00122">
    <property type="entry name" value="E1-E2_ATPase"/>
    <property type="match status" value="1"/>
</dbReference>
<evidence type="ECO:0000256" key="9">
    <source>
        <dbReference type="ARBA" id="ARBA00022801"/>
    </source>
</evidence>
<dbReference type="SFLD" id="SFLDG00002">
    <property type="entry name" value="C1.7:_P-type_atpase_like"/>
    <property type="match status" value="1"/>
</dbReference>
<dbReference type="InterPro" id="IPR044492">
    <property type="entry name" value="P_typ_ATPase_HD_dom"/>
</dbReference>
<dbReference type="FunFam" id="3.40.50.1000:FF:000083">
    <property type="entry name" value="Sodium/potassium-transporting ATPase subunit alpha"/>
    <property type="match status" value="1"/>
</dbReference>
<dbReference type="Gene3D" id="2.70.150.10">
    <property type="entry name" value="Calcium-transporting ATPase, cytoplasmic transduction domain A"/>
    <property type="match status" value="1"/>
</dbReference>
<evidence type="ECO:0000256" key="6">
    <source>
        <dbReference type="ARBA" id="ARBA00022692"/>
    </source>
</evidence>
<feature type="transmembrane region" description="Helical" evidence="18">
    <location>
        <begin position="732"/>
        <end position="750"/>
    </location>
</feature>
<gene>
    <name evidence="21" type="ORF">BD410DRAFT_844946</name>
</gene>
<keyword evidence="5" id="KW-1003">Cell membrane</keyword>
<dbReference type="InterPro" id="IPR017853">
    <property type="entry name" value="GH"/>
</dbReference>
<dbReference type="PANTHER" id="PTHR43294">
    <property type="entry name" value="SODIUM/POTASSIUM-TRANSPORTING ATPASE SUBUNIT ALPHA"/>
    <property type="match status" value="1"/>
</dbReference>
<comment type="similarity">
    <text evidence="3">Belongs to the glycosyl hydrolase 20 family.</text>
</comment>
<dbReference type="Pfam" id="PF14845">
    <property type="entry name" value="Glycohydro_20b2"/>
    <property type="match status" value="1"/>
</dbReference>
<dbReference type="InterPro" id="IPR001757">
    <property type="entry name" value="P_typ_ATPase"/>
</dbReference>
<evidence type="ECO:0000256" key="16">
    <source>
        <dbReference type="PIRSR" id="PIRSR625705-1"/>
    </source>
</evidence>
<keyword evidence="6 18" id="KW-0812">Transmembrane</keyword>
<feature type="transmembrane region" description="Helical" evidence="18">
    <location>
        <begin position="696"/>
        <end position="720"/>
    </location>
</feature>
<feature type="region of interest" description="Disordered" evidence="17">
    <location>
        <begin position="649"/>
        <end position="673"/>
    </location>
</feature>
<evidence type="ECO:0000259" key="20">
    <source>
        <dbReference type="SMART" id="SM00831"/>
    </source>
</evidence>
<dbReference type="SMART" id="SM00831">
    <property type="entry name" value="Cation_ATPase_N"/>
    <property type="match status" value="1"/>
</dbReference>
<feature type="active site" description="Proton donor" evidence="16">
    <location>
        <position position="331"/>
    </location>
</feature>
<evidence type="ECO:0000256" key="11">
    <source>
        <dbReference type="ARBA" id="ARBA00022967"/>
    </source>
</evidence>
<evidence type="ECO:0000256" key="13">
    <source>
        <dbReference type="ARBA" id="ARBA00023136"/>
    </source>
</evidence>
<evidence type="ECO:0000256" key="2">
    <source>
        <dbReference type="ARBA" id="ARBA00004651"/>
    </source>
</evidence>
<feature type="transmembrane region" description="Helical" evidence="18">
    <location>
        <begin position="894"/>
        <end position="918"/>
    </location>
</feature>
<feature type="chain" id="PRO_5021414671" description="beta-N-acetylhexosaminidase" evidence="19">
    <location>
        <begin position="16"/>
        <end position="1517"/>
    </location>
</feature>
<dbReference type="InterPro" id="IPR023298">
    <property type="entry name" value="ATPase_P-typ_TM_dom_sf"/>
</dbReference>
<feature type="transmembrane region" description="Helical" evidence="18">
    <location>
        <begin position="924"/>
        <end position="949"/>
    </location>
</feature>
<dbReference type="SUPFAM" id="SSF81660">
    <property type="entry name" value="Metal cation-transporting ATPase, ATP-binding domain N"/>
    <property type="match status" value="1"/>
</dbReference>
<evidence type="ECO:0000256" key="8">
    <source>
        <dbReference type="ARBA" id="ARBA00022741"/>
    </source>
</evidence>
<dbReference type="SUPFAM" id="SSF55545">
    <property type="entry name" value="beta-N-acetylhexosaminidase-like domain"/>
    <property type="match status" value="1"/>
</dbReference>
<dbReference type="EC" id="3.2.1.52" evidence="4"/>
<evidence type="ECO:0000256" key="15">
    <source>
        <dbReference type="ARBA" id="ARBA00023295"/>
    </source>
</evidence>
<dbReference type="Gene3D" id="3.40.1110.10">
    <property type="entry name" value="Calcium-transporting ATPase, cytoplasmic domain N"/>
    <property type="match status" value="1"/>
</dbReference>
<dbReference type="SUPFAM" id="SSF81665">
    <property type="entry name" value="Calcium ATPase, transmembrane domain M"/>
    <property type="match status" value="1"/>
</dbReference>
<dbReference type="InterPro" id="IPR025705">
    <property type="entry name" value="Beta_hexosaminidase_sua/sub"/>
</dbReference>
<dbReference type="InterPro" id="IPR018303">
    <property type="entry name" value="ATPase_P-typ_P_site"/>
</dbReference>
<evidence type="ECO:0000256" key="19">
    <source>
        <dbReference type="SAM" id="SignalP"/>
    </source>
</evidence>
<organism evidence="21 22">
    <name type="scientific">Rickenella mellea</name>
    <dbReference type="NCBI Taxonomy" id="50990"/>
    <lineage>
        <taxon>Eukaryota</taxon>
        <taxon>Fungi</taxon>
        <taxon>Dikarya</taxon>
        <taxon>Basidiomycota</taxon>
        <taxon>Agaricomycotina</taxon>
        <taxon>Agaricomycetes</taxon>
        <taxon>Hymenochaetales</taxon>
        <taxon>Rickenellaceae</taxon>
        <taxon>Rickenella</taxon>
    </lineage>
</organism>
<evidence type="ECO:0000256" key="12">
    <source>
        <dbReference type="ARBA" id="ARBA00022989"/>
    </source>
</evidence>
<dbReference type="Pfam" id="PF00690">
    <property type="entry name" value="Cation_ATPase_N"/>
    <property type="match status" value="1"/>
</dbReference>
<evidence type="ECO:0000256" key="17">
    <source>
        <dbReference type="SAM" id="MobiDB-lite"/>
    </source>
</evidence>
<evidence type="ECO:0000256" key="3">
    <source>
        <dbReference type="ARBA" id="ARBA00006285"/>
    </source>
</evidence>
<evidence type="ECO:0000313" key="22">
    <source>
        <dbReference type="Proteomes" id="UP000294933"/>
    </source>
</evidence>
<dbReference type="SFLD" id="SFLDS00003">
    <property type="entry name" value="Haloacid_Dehalogenase"/>
    <property type="match status" value="1"/>
</dbReference>
<dbReference type="Gene3D" id="1.20.1110.10">
    <property type="entry name" value="Calcium-transporting ATPase, transmembrane domain"/>
    <property type="match status" value="1"/>
</dbReference>
<keyword evidence="14" id="KW-0325">Glycoprotein</keyword>
<evidence type="ECO:0000256" key="18">
    <source>
        <dbReference type="SAM" id="Phobius"/>
    </source>
</evidence>
<dbReference type="Pfam" id="PF13246">
    <property type="entry name" value="Cation_ATPase"/>
    <property type="match status" value="1"/>
</dbReference>
<dbReference type="FunFam" id="3.40.1110.10:FF:000061">
    <property type="entry name" value="Potassium-transporting ATPase alpha chain 1"/>
    <property type="match status" value="1"/>
</dbReference>
<dbReference type="Pfam" id="PF00728">
    <property type="entry name" value="Glyco_hydro_20"/>
    <property type="match status" value="1"/>
</dbReference>
<evidence type="ECO:0000256" key="7">
    <source>
        <dbReference type="ARBA" id="ARBA00022729"/>
    </source>
</evidence>
<dbReference type="InterPro" id="IPR029019">
    <property type="entry name" value="HEX_eukaryotic_N"/>
</dbReference>
<dbReference type="PANTHER" id="PTHR43294:SF21">
    <property type="entry name" value="CATION TRANSPORTING ATPASE"/>
    <property type="match status" value="1"/>
</dbReference>
<evidence type="ECO:0000256" key="4">
    <source>
        <dbReference type="ARBA" id="ARBA00012663"/>
    </source>
</evidence>
<keyword evidence="13 18" id="KW-0472">Membrane</keyword>
<dbReference type="OrthoDB" id="158672at2759"/>
<evidence type="ECO:0000256" key="14">
    <source>
        <dbReference type="ARBA" id="ARBA00023180"/>
    </source>
</evidence>
<feature type="signal peptide" evidence="19">
    <location>
        <begin position="1"/>
        <end position="15"/>
    </location>
</feature>
<dbReference type="Gene3D" id="3.40.50.1000">
    <property type="entry name" value="HAD superfamily/HAD-like"/>
    <property type="match status" value="1"/>
</dbReference>
<name>A0A4Y7PJU7_9AGAM</name>
<dbReference type="GO" id="GO:0036376">
    <property type="term" value="P:sodium ion export across plasma membrane"/>
    <property type="evidence" value="ECO:0007669"/>
    <property type="project" value="TreeGrafter"/>
</dbReference>
<dbReference type="InterPro" id="IPR059000">
    <property type="entry name" value="ATPase_P-type_domA"/>
</dbReference>
<dbReference type="STRING" id="50990.A0A4Y7PJU7"/>
<comment type="catalytic activity">
    <reaction evidence="1">
        <text>Hydrolysis of terminal non-reducing N-acetyl-D-hexosamine residues in N-acetyl-beta-D-hexosaminides.</text>
        <dbReference type="EC" id="3.2.1.52"/>
    </reaction>
</comment>
<keyword evidence="8" id="KW-0547">Nucleotide-binding</keyword>